<name>A0ABP7XDB7_9FLAO</name>
<dbReference type="InterPro" id="IPR038354">
    <property type="entry name" value="VKOR_sf"/>
</dbReference>
<dbReference type="InterPro" id="IPR017937">
    <property type="entry name" value="Thioredoxin_CS"/>
</dbReference>
<evidence type="ECO:0000256" key="7">
    <source>
        <dbReference type="ARBA" id="ARBA00023136"/>
    </source>
</evidence>
<feature type="transmembrane region" description="Helical" evidence="10">
    <location>
        <begin position="267"/>
        <end position="284"/>
    </location>
</feature>
<evidence type="ECO:0000256" key="9">
    <source>
        <dbReference type="ARBA" id="ARBA00023284"/>
    </source>
</evidence>
<feature type="transmembrane region" description="Helical" evidence="10">
    <location>
        <begin position="183"/>
        <end position="203"/>
    </location>
</feature>
<accession>A0ABP7XDB7</accession>
<evidence type="ECO:0000256" key="10">
    <source>
        <dbReference type="SAM" id="Phobius"/>
    </source>
</evidence>
<gene>
    <name evidence="13" type="ORF">GCM10022393_08410</name>
</gene>
<feature type="domain" description="Vitamin K epoxide reductase" evidence="12">
    <location>
        <begin position="188"/>
        <end position="310"/>
    </location>
</feature>
<evidence type="ECO:0000313" key="13">
    <source>
        <dbReference type="EMBL" id="GAA4111007.1"/>
    </source>
</evidence>
<evidence type="ECO:0008006" key="15">
    <source>
        <dbReference type="Google" id="ProtNLM"/>
    </source>
</evidence>
<keyword evidence="7 10" id="KW-0472">Membrane</keyword>
<dbReference type="Pfam" id="PF03412">
    <property type="entry name" value="Peptidase_C39"/>
    <property type="match status" value="1"/>
</dbReference>
<feature type="domain" description="Peptidase C39" evidence="11">
    <location>
        <begin position="33"/>
        <end position="148"/>
    </location>
</feature>
<keyword evidence="6" id="KW-0560">Oxidoreductase</keyword>
<evidence type="ECO:0000256" key="6">
    <source>
        <dbReference type="ARBA" id="ARBA00023002"/>
    </source>
</evidence>
<dbReference type="CDD" id="cd12921">
    <property type="entry name" value="VKOR_4"/>
    <property type="match status" value="1"/>
</dbReference>
<dbReference type="Gene3D" id="1.20.1440.130">
    <property type="entry name" value="VKOR domain"/>
    <property type="match status" value="1"/>
</dbReference>
<evidence type="ECO:0000259" key="11">
    <source>
        <dbReference type="Pfam" id="PF03412"/>
    </source>
</evidence>
<dbReference type="InterPro" id="IPR012932">
    <property type="entry name" value="VKOR"/>
</dbReference>
<reference evidence="14" key="1">
    <citation type="journal article" date="2019" name="Int. J. Syst. Evol. Microbiol.">
        <title>The Global Catalogue of Microorganisms (GCM) 10K type strain sequencing project: providing services to taxonomists for standard genome sequencing and annotation.</title>
        <authorList>
            <consortium name="The Broad Institute Genomics Platform"/>
            <consortium name="The Broad Institute Genome Sequencing Center for Infectious Disease"/>
            <person name="Wu L."/>
            <person name="Ma J."/>
        </authorList>
    </citation>
    <scope>NUCLEOTIDE SEQUENCE [LARGE SCALE GENOMIC DNA]</scope>
    <source>
        <strain evidence="14">JCM 17106</strain>
    </source>
</reference>
<keyword evidence="5 10" id="KW-1133">Transmembrane helix</keyword>
<dbReference type="InterPro" id="IPR005074">
    <property type="entry name" value="Peptidase_C39"/>
</dbReference>
<evidence type="ECO:0000256" key="2">
    <source>
        <dbReference type="ARBA" id="ARBA00006214"/>
    </source>
</evidence>
<feature type="transmembrane region" description="Helical" evidence="10">
    <location>
        <begin position="296"/>
        <end position="315"/>
    </location>
</feature>
<protein>
    <recommendedName>
        <fullName evidence="15">Vitamin K epoxide reductase domain-containing protein</fullName>
    </recommendedName>
</protein>
<keyword evidence="8" id="KW-1015">Disulfide bond</keyword>
<feature type="transmembrane region" description="Helical" evidence="10">
    <location>
        <begin position="244"/>
        <end position="261"/>
    </location>
</feature>
<evidence type="ECO:0000256" key="5">
    <source>
        <dbReference type="ARBA" id="ARBA00022989"/>
    </source>
</evidence>
<evidence type="ECO:0000256" key="8">
    <source>
        <dbReference type="ARBA" id="ARBA00023157"/>
    </source>
</evidence>
<dbReference type="InterPro" id="IPR036249">
    <property type="entry name" value="Thioredoxin-like_sf"/>
</dbReference>
<dbReference type="RefSeq" id="WP_344925045.1">
    <property type="nucleotide sequence ID" value="NZ_BAABCW010000002.1"/>
</dbReference>
<evidence type="ECO:0000256" key="3">
    <source>
        <dbReference type="ARBA" id="ARBA00022692"/>
    </source>
</evidence>
<dbReference type="Pfam" id="PF07884">
    <property type="entry name" value="VKOR"/>
    <property type="match status" value="1"/>
</dbReference>
<evidence type="ECO:0000256" key="1">
    <source>
        <dbReference type="ARBA" id="ARBA00004141"/>
    </source>
</evidence>
<dbReference type="Gene3D" id="3.40.30.10">
    <property type="entry name" value="Glutaredoxin"/>
    <property type="match status" value="1"/>
</dbReference>
<keyword evidence="14" id="KW-1185">Reference proteome</keyword>
<evidence type="ECO:0000256" key="4">
    <source>
        <dbReference type="ARBA" id="ARBA00022719"/>
    </source>
</evidence>
<keyword evidence="9" id="KW-0676">Redox-active center</keyword>
<evidence type="ECO:0000313" key="14">
    <source>
        <dbReference type="Proteomes" id="UP001500459"/>
    </source>
</evidence>
<organism evidence="13 14">
    <name type="scientific">Aquimarina addita</name>
    <dbReference type="NCBI Taxonomy" id="870485"/>
    <lineage>
        <taxon>Bacteria</taxon>
        <taxon>Pseudomonadati</taxon>
        <taxon>Bacteroidota</taxon>
        <taxon>Flavobacteriia</taxon>
        <taxon>Flavobacteriales</taxon>
        <taxon>Flavobacteriaceae</taxon>
        <taxon>Aquimarina</taxon>
    </lineage>
</organism>
<keyword evidence="4" id="KW-0874">Quinone</keyword>
<proteinExistence type="inferred from homology"/>
<dbReference type="EMBL" id="BAABCW010000002">
    <property type="protein sequence ID" value="GAA4111007.1"/>
    <property type="molecule type" value="Genomic_DNA"/>
</dbReference>
<comment type="caution">
    <text evidence="13">The sequence shown here is derived from an EMBL/GenBank/DDBJ whole genome shotgun (WGS) entry which is preliminary data.</text>
</comment>
<dbReference type="Gene3D" id="3.90.70.10">
    <property type="entry name" value="Cysteine proteinases"/>
    <property type="match status" value="1"/>
</dbReference>
<keyword evidence="3 10" id="KW-0812">Transmembrane</keyword>
<feature type="transmembrane region" description="Helical" evidence="10">
    <location>
        <begin position="158"/>
        <end position="177"/>
    </location>
</feature>
<dbReference type="Proteomes" id="UP001500459">
    <property type="component" value="Unassembled WGS sequence"/>
</dbReference>
<comment type="subcellular location">
    <subcellularLocation>
        <location evidence="1">Membrane</location>
        <topology evidence="1">Multi-pass membrane protein</topology>
    </subcellularLocation>
</comment>
<feature type="transmembrane region" description="Helical" evidence="10">
    <location>
        <begin position="327"/>
        <end position="348"/>
    </location>
</feature>
<evidence type="ECO:0000259" key="12">
    <source>
        <dbReference type="Pfam" id="PF07884"/>
    </source>
</evidence>
<dbReference type="PROSITE" id="PS00194">
    <property type="entry name" value="THIOREDOXIN_1"/>
    <property type="match status" value="1"/>
</dbReference>
<sequence length="554" mass="63406">MTFNFFTNSNKQNTTQSYKAGSSNTENQILLVEKLLSKNQIAYDKKELTFQIKSHPSYPSLHAITGVLDHFNIENVAAKVPVDIDTLAQLPNIFIAQIHTDRGNDLVTISKSKNEYKIFSGIKKEETISIEEFLLKFTGIIVAVEKDENEKYSPRKSILKRILLFSILIFAIGFLFIDKNIQLSGFPFILFTVLGIITSYSILKQEFGENSFIGNAFCSGQSEKKDCNAVLTSKGAEIIKNHKLSDISIIYFSSLLLASLLSNELTLIYTISFLALPITLYSIYYQYKTVKSWCSLCLTIVGILWIQALISYFHFDNHPFLLNRNDILITIISFVTIYLAWSFMKPLAENVLNLQKEKIEFVKFKRNFNLFHSLLSKSPKIDTRIKATKEISFGCQNTTLELIMITNPFCGHCKPVHHLMNRILEKHGNSIKIIPRFNVDTNNPETNGAIVATRLLAIFNKKGEQVCKKAMDEIYSGMSYEKWISKWGKSLDQSYLETIQIEKDWCTANAINFTPEILINGQSFPKEYKREDLLFFIEDLEESYQALELQEVQA</sequence>
<dbReference type="SUPFAM" id="SSF52833">
    <property type="entry name" value="Thioredoxin-like"/>
    <property type="match status" value="1"/>
</dbReference>
<comment type="similarity">
    <text evidence="2">Belongs to the VKOR family.</text>
</comment>